<evidence type="ECO:0000256" key="2">
    <source>
        <dbReference type="ARBA" id="ARBA00022857"/>
    </source>
</evidence>
<dbReference type="PANTHER" id="PTHR43618:SF8">
    <property type="entry name" value="7ALPHA-HYDROXYSTEROID DEHYDROGENASE"/>
    <property type="match status" value="1"/>
</dbReference>
<dbReference type="InterPro" id="IPR036291">
    <property type="entry name" value="NAD(P)-bd_dom_sf"/>
</dbReference>
<dbReference type="Pfam" id="PF13561">
    <property type="entry name" value="adh_short_C2"/>
    <property type="match status" value="1"/>
</dbReference>
<feature type="region of interest" description="Disordered" evidence="4">
    <location>
        <begin position="69"/>
        <end position="88"/>
    </location>
</feature>
<protein>
    <submittedName>
        <fullName evidence="5">Uncharacterized protein</fullName>
    </submittedName>
</protein>
<evidence type="ECO:0000256" key="3">
    <source>
        <dbReference type="ARBA" id="ARBA00023002"/>
    </source>
</evidence>
<comment type="caution">
    <text evidence="5">The sequence shown here is derived from an EMBL/GenBank/DDBJ whole genome shotgun (WGS) entry which is preliminary data.</text>
</comment>
<evidence type="ECO:0000256" key="1">
    <source>
        <dbReference type="ARBA" id="ARBA00006484"/>
    </source>
</evidence>
<dbReference type="SUPFAM" id="SSF51735">
    <property type="entry name" value="NAD(P)-binding Rossmann-fold domains"/>
    <property type="match status" value="1"/>
</dbReference>
<dbReference type="Gene3D" id="3.40.50.720">
    <property type="entry name" value="NAD(P)-binding Rossmann-like Domain"/>
    <property type="match status" value="1"/>
</dbReference>
<name>A0AAD7B638_9AGAR</name>
<dbReference type="AlphaFoldDB" id="A0AAD7B638"/>
<reference evidence="5" key="1">
    <citation type="submission" date="2023-03" db="EMBL/GenBank/DDBJ databases">
        <title>Massive genome expansion in bonnet fungi (Mycena s.s.) driven by repeated elements and novel gene families across ecological guilds.</title>
        <authorList>
            <consortium name="Lawrence Berkeley National Laboratory"/>
            <person name="Harder C.B."/>
            <person name="Miyauchi S."/>
            <person name="Viragh M."/>
            <person name="Kuo A."/>
            <person name="Thoen E."/>
            <person name="Andreopoulos B."/>
            <person name="Lu D."/>
            <person name="Skrede I."/>
            <person name="Drula E."/>
            <person name="Henrissat B."/>
            <person name="Morin E."/>
            <person name="Kohler A."/>
            <person name="Barry K."/>
            <person name="LaButti K."/>
            <person name="Morin E."/>
            <person name="Salamov A."/>
            <person name="Lipzen A."/>
            <person name="Mereny Z."/>
            <person name="Hegedus B."/>
            <person name="Baldrian P."/>
            <person name="Stursova M."/>
            <person name="Weitz H."/>
            <person name="Taylor A."/>
            <person name="Grigoriev I.V."/>
            <person name="Nagy L.G."/>
            <person name="Martin F."/>
            <person name="Kauserud H."/>
        </authorList>
    </citation>
    <scope>NUCLEOTIDE SEQUENCE</scope>
    <source>
        <strain evidence="5">9284</strain>
    </source>
</reference>
<organism evidence="5 6">
    <name type="scientific">Roridomyces roridus</name>
    <dbReference type="NCBI Taxonomy" id="1738132"/>
    <lineage>
        <taxon>Eukaryota</taxon>
        <taxon>Fungi</taxon>
        <taxon>Dikarya</taxon>
        <taxon>Basidiomycota</taxon>
        <taxon>Agaricomycotina</taxon>
        <taxon>Agaricomycetes</taxon>
        <taxon>Agaricomycetidae</taxon>
        <taxon>Agaricales</taxon>
        <taxon>Marasmiineae</taxon>
        <taxon>Mycenaceae</taxon>
        <taxon>Roridomyces</taxon>
    </lineage>
</organism>
<dbReference type="PRINTS" id="PR00081">
    <property type="entry name" value="GDHRDH"/>
</dbReference>
<comment type="similarity">
    <text evidence="1">Belongs to the short-chain dehydrogenases/reductases (SDR) family.</text>
</comment>
<accession>A0AAD7B638</accession>
<evidence type="ECO:0000313" key="5">
    <source>
        <dbReference type="EMBL" id="KAJ7611769.1"/>
    </source>
</evidence>
<gene>
    <name evidence="5" type="ORF">FB45DRAFT_1037408</name>
</gene>
<evidence type="ECO:0000313" key="6">
    <source>
        <dbReference type="Proteomes" id="UP001221142"/>
    </source>
</evidence>
<keyword evidence="3" id="KW-0560">Oxidoreductase</keyword>
<sequence length="88" mass="9264">MDEDQASKAAVNQLTSSLAVKLGPSHVTVNAILPGFFPSKMTAVGLEAAGDEFLSTVSPQAESAKRKTWLASHCSSHHPPARMLPGHI</sequence>
<keyword evidence="2" id="KW-0521">NADP</keyword>
<dbReference type="InterPro" id="IPR052178">
    <property type="entry name" value="Sec_Metab_Biosynth_SDR"/>
</dbReference>
<keyword evidence="6" id="KW-1185">Reference proteome</keyword>
<dbReference type="EMBL" id="JARKIF010000032">
    <property type="protein sequence ID" value="KAJ7611769.1"/>
    <property type="molecule type" value="Genomic_DNA"/>
</dbReference>
<dbReference type="GO" id="GO:0016491">
    <property type="term" value="F:oxidoreductase activity"/>
    <property type="evidence" value="ECO:0007669"/>
    <property type="project" value="UniProtKB-KW"/>
</dbReference>
<evidence type="ECO:0000256" key="4">
    <source>
        <dbReference type="SAM" id="MobiDB-lite"/>
    </source>
</evidence>
<dbReference type="InterPro" id="IPR002347">
    <property type="entry name" value="SDR_fam"/>
</dbReference>
<dbReference type="Proteomes" id="UP001221142">
    <property type="component" value="Unassembled WGS sequence"/>
</dbReference>
<dbReference type="PANTHER" id="PTHR43618">
    <property type="entry name" value="7-ALPHA-HYDROXYSTEROID DEHYDROGENASE"/>
    <property type="match status" value="1"/>
</dbReference>
<proteinExistence type="inferred from homology"/>